<dbReference type="AlphaFoldDB" id="A0A5B8XNF2"/>
<dbReference type="EMBL" id="CP042467">
    <property type="protein sequence ID" value="QED27160.1"/>
    <property type="molecule type" value="Genomic_DNA"/>
</dbReference>
<proteinExistence type="predicted"/>
<organism evidence="1 2">
    <name type="scientific">Microvenator marinus</name>
    <dbReference type="NCBI Taxonomy" id="2600177"/>
    <lineage>
        <taxon>Bacteria</taxon>
        <taxon>Deltaproteobacteria</taxon>
        <taxon>Bradymonadales</taxon>
        <taxon>Microvenatoraceae</taxon>
        <taxon>Microvenator</taxon>
    </lineage>
</organism>
<evidence type="ECO:0000313" key="2">
    <source>
        <dbReference type="Proteomes" id="UP000321595"/>
    </source>
</evidence>
<sequence length="110" mass="12787">MDPLLLLKQHVTEHIEQLVLEINELLPVAIQKDMTGYAHEEVEVFVSQPTFDHKEQCFHFELEVNVATVDGLTHRQCEPCKIDRDRLSVGGEWGPIDGRRLVDSMRWEFC</sequence>
<evidence type="ECO:0000313" key="1">
    <source>
        <dbReference type="EMBL" id="QED27160.1"/>
    </source>
</evidence>
<gene>
    <name evidence="1" type="ORF">FRD01_07865</name>
</gene>
<dbReference type="RefSeq" id="WP_146958845.1">
    <property type="nucleotide sequence ID" value="NZ_CP042467.1"/>
</dbReference>
<keyword evidence="2" id="KW-1185">Reference proteome</keyword>
<dbReference type="KEGG" id="bbae:FRD01_07865"/>
<accession>A0A5B8XNF2</accession>
<name>A0A5B8XNF2_9DELT</name>
<reference evidence="1 2" key="1">
    <citation type="submission" date="2019-08" db="EMBL/GenBank/DDBJ databases">
        <authorList>
            <person name="Liang Q."/>
        </authorList>
    </citation>
    <scope>NUCLEOTIDE SEQUENCE [LARGE SCALE GENOMIC DNA]</scope>
    <source>
        <strain evidence="1 2">V1718</strain>
    </source>
</reference>
<dbReference type="Proteomes" id="UP000321595">
    <property type="component" value="Chromosome"/>
</dbReference>
<protein>
    <submittedName>
        <fullName evidence="1">Uncharacterized protein</fullName>
    </submittedName>
</protein>